<dbReference type="Proteomes" id="UP000177785">
    <property type="component" value="Unassembled WGS sequence"/>
</dbReference>
<dbReference type="PANTHER" id="PTHR38439">
    <property type="entry name" value="AURACYANIN-B"/>
    <property type="match status" value="1"/>
</dbReference>
<sequence length="156" mass="16630">MNKSILAVIIGVVVIGGGFMLYRNSPMSTTTPQSASITDGTTPTSPDVPASEPTDAGATMEDAGQVKEFTVSGGEFYYEPSALAVKKGDKVRIVFKNADGFHDFRIDELGVATKKINDGQTDTVEFTADKVGSFEYYCSVGKHRQMGMKGTLTVGE</sequence>
<evidence type="ECO:0000256" key="4">
    <source>
        <dbReference type="SAM" id="Phobius"/>
    </source>
</evidence>
<dbReference type="GO" id="GO:0046872">
    <property type="term" value="F:metal ion binding"/>
    <property type="evidence" value="ECO:0007669"/>
    <property type="project" value="UniProtKB-KW"/>
</dbReference>
<proteinExistence type="predicted"/>
<feature type="domain" description="EfeO-type cupredoxin-like" evidence="5">
    <location>
        <begin position="63"/>
        <end position="154"/>
    </location>
</feature>
<reference evidence="6 7" key="1">
    <citation type="journal article" date="2016" name="Nat. Commun.">
        <title>Thousands of microbial genomes shed light on interconnected biogeochemical processes in an aquifer system.</title>
        <authorList>
            <person name="Anantharaman K."/>
            <person name="Brown C.T."/>
            <person name="Hug L.A."/>
            <person name="Sharon I."/>
            <person name="Castelle C.J."/>
            <person name="Probst A.J."/>
            <person name="Thomas B.C."/>
            <person name="Singh A."/>
            <person name="Wilkins M.J."/>
            <person name="Karaoz U."/>
            <person name="Brodie E.L."/>
            <person name="Williams K.H."/>
            <person name="Hubbard S.S."/>
            <person name="Banfield J.F."/>
        </authorList>
    </citation>
    <scope>NUCLEOTIDE SEQUENCE [LARGE SCALE GENOMIC DNA]</scope>
</reference>
<dbReference type="EMBL" id="MHNL01000006">
    <property type="protein sequence ID" value="OGZ45510.1"/>
    <property type="molecule type" value="Genomic_DNA"/>
</dbReference>
<gene>
    <name evidence="6" type="ORF">A2756_00635</name>
</gene>
<dbReference type="PANTHER" id="PTHR38439:SF3">
    <property type="entry name" value="COPPER-RESISTANT CUPROPROTEIN COPI"/>
    <property type="match status" value="1"/>
</dbReference>
<keyword evidence="4" id="KW-0472">Membrane</keyword>
<evidence type="ECO:0000256" key="1">
    <source>
        <dbReference type="ARBA" id="ARBA00022723"/>
    </source>
</evidence>
<feature type="compositionally biased region" description="Polar residues" evidence="3">
    <location>
        <begin position="29"/>
        <end position="45"/>
    </location>
</feature>
<accession>A0A1G2G6A8</accession>
<keyword evidence="2" id="KW-0186">Copper</keyword>
<dbReference type="InterPro" id="IPR028096">
    <property type="entry name" value="EfeO_Cupredoxin"/>
</dbReference>
<dbReference type="InterPro" id="IPR033138">
    <property type="entry name" value="Cu_oxidase_CS"/>
</dbReference>
<evidence type="ECO:0000259" key="5">
    <source>
        <dbReference type="Pfam" id="PF13473"/>
    </source>
</evidence>
<dbReference type="InterPro" id="IPR050845">
    <property type="entry name" value="Cu-binding_ET"/>
</dbReference>
<feature type="region of interest" description="Disordered" evidence="3">
    <location>
        <begin position="29"/>
        <end position="59"/>
    </location>
</feature>
<keyword evidence="4" id="KW-1133">Transmembrane helix</keyword>
<dbReference type="Gene3D" id="2.60.40.420">
    <property type="entry name" value="Cupredoxins - blue copper proteins"/>
    <property type="match status" value="1"/>
</dbReference>
<dbReference type="AlphaFoldDB" id="A0A1G2G6A8"/>
<evidence type="ECO:0000256" key="3">
    <source>
        <dbReference type="SAM" id="MobiDB-lite"/>
    </source>
</evidence>
<dbReference type="PROSITE" id="PS00079">
    <property type="entry name" value="MULTICOPPER_OXIDASE1"/>
    <property type="match status" value="1"/>
</dbReference>
<dbReference type="InterPro" id="IPR008972">
    <property type="entry name" value="Cupredoxin"/>
</dbReference>
<dbReference type="STRING" id="1802115.A2756_00635"/>
<keyword evidence="1" id="KW-0479">Metal-binding</keyword>
<evidence type="ECO:0000313" key="7">
    <source>
        <dbReference type="Proteomes" id="UP000177785"/>
    </source>
</evidence>
<organism evidence="6 7">
    <name type="scientific">Candidatus Ryanbacteria bacterium RIFCSPHIGHO2_01_FULL_48_27</name>
    <dbReference type="NCBI Taxonomy" id="1802115"/>
    <lineage>
        <taxon>Bacteria</taxon>
        <taxon>Candidatus Ryaniibacteriota</taxon>
    </lineage>
</organism>
<dbReference type="Pfam" id="PF13473">
    <property type="entry name" value="Cupredoxin_1"/>
    <property type="match status" value="1"/>
</dbReference>
<dbReference type="SUPFAM" id="SSF49503">
    <property type="entry name" value="Cupredoxins"/>
    <property type="match status" value="1"/>
</dbReference>
<feature type="transmembrane region" description="Helical" evidence="4">
    <location>
        <begin position="6"/>
        <end position="22"/>
    </location>
</feature>
<protein>
    <recommendedName>
        <fullName evidence="5">EfeO-type cupredoxin-like domain-containing protein</fullName>
    </recommendedName>
</protein>
<evidence type="ECO:0000313" key="6">
    <source>
        <dbReference type="EMBL" id="OGZ45510.1"/>
    </source>
</evidence>
<comment type="caution">
    <text evidence="6">The sequence shown here is derived from an EMBL/GenBank/DDBJ whole genome shotgun (WGS) entry which is preliminary data.</text>
</comment>
<name>A0A1G2G6A8_9BACT</name>
<keyword evidence="4" id="KW-0812">Transmembrane</keyword>
<evidence type="ECO:0000256" key="2">
    <source>
        <dbReference type="ARBA" id="ARBA00023008"/>
    </source>
</evidence>